<keyword evidence="2" id="KW-1185">Reference proteome</keyword>
<accession>A0A3B7R7Z8</accession>
<reference evidence="1 2" key="1">
    <citation type="submission" date="2018-09" db="EMBL/GenBank/DDBJ databases">
        <title>Hymenobacter medium sp. nov., isolated from R2A medium.</title>
        <authorList>
            <person name="Yingchao G."/>
        </authorList>
    </citation>
    <scope>NUCLEOTIDE SEQUENCE [LARGE SCALE GENOMIC DNA]</scope>
    <source>
        <strain evidence="2">sh-6</strain>
    </source>
</reference>
<dbReference type="AlphaFoldDB" id="A0A3B7R7Z8"/>
<evidence type="ECO:0000313" key="1">
    <source>
        <dbReference type="EMBL" id="AYA37179.1"/>
    </source>
</evidence>
<organism evidence="1 2">
    <name type="scientific">Hymenobacter oligotrophus</name>
    <dbReference type="NCBI Taxonomy" id="2319843"/>
    <lineage>
        <taxon>Bacteria</taxon>
        <taxon>Pseudomonadati</taxon>
        <taxon>Bacteroidota</taxon>
        <taxon>Cytophagia</taxon>
        <taxon>Cytophagales</taxon>
        <taxon>Hymenobacteraceae</taxon>
        <taxon>Hymenobacter</taxon>
    </lineage>
</organism>
<proteinExistence type="predicted"/>
<dbReference type="KEGG" id="hyh:D3Y59_09020"/>
<gene>
    <name evidence="1" type="ORF">D3Y59_09020</name>
</gene>
<dbReference type="EMBL" id="CP032317">
    <property type="protein sequence ID" value="AYA37179.1"/>
    <property type="molecule type" value="Genomic_DNA"/>
</dbReference>
<name>A0A3B7R7Z8_9BACT</name>
<evidence type="ECO:0000313" key="2">
    <source>
        <dbReference type="Proteomes" id="UP000262802"/>
    </source>
</evidence>
<protein>
    <submittedName>
        <fullName evidence="1">Uncharacterized protein</fullName>
    </submittedName>
</protein>
<sequence length="66" mass="7506">MRGWAAAAPQLLTPSVILSKAKDLITLERCLPNSFRPDKVLRFAQDDGFFTTRQLKNQEELSPLNF</sequence>
<dbReference type="Proteomes" id="UP000262802">
    <property type="component" value="Chromosome"/>
</dbReference>